<accession>A0A8J3AXI5</accession>
<protein>
    <recommendedName>
        <fullName evidence="1">Pvc16 N-terminal domain-containing protein</fullName>
    </recommendedName>
</protein>
<evidence type="ECO:0000259" key="1">
    <source>
        <dbReference type="Pfam" id="PF14065"/>
    </source>
</evidence>
<reference evidence="2" key="1">
    <citation type="journal article" date="2014" name="Int. J. Syst. Evol. Microbiol.">
        <title>Complete genome sequence of Corynebacterium casei LMG S-19264T (=DSM 44701T), isolated from a smear-ripened cheese.</title>
        <authorList>
            <consortium name="US DOE Joint Genome Institute (JGI-PGF)"/>
            <person name="Walter F."/>
            <person name="Albersmeier A."/>
            <person name="Kalinowski J."/>
            <person name="Ruckert C."/>
        </authorList>
    </citation>
    <scope>NUCLEOTIDE SEQUENCE</scope>
    <source>
        <strain evidence="2">CCM 7664</strain>
    </source>
</reference>
<feature type="domain" description="Pvc16 N-terminal" evidence="1">
    <location>
        <begin position="7"/>
        <end position="178"/>
    </location>
</feature>
<gene>
    <name evidence="2" type="ORF">GCM10011430_00460</name>
</gene>
<organism evidence="2 3">
    <name type="scientific">Oxalicibacterium solurbis</name>
    <dbReference type="NCBI Taxonomy" id="69280"/>
    <lineage>
        <taxon>Bacteria</taxon>
        <taxon>Pseudomonadati</taxon>
        <taxon>Pseudomonadota</taxon>
        <taxon>Betaproteobacteria</taxon>
        <taxon>Burkholderiales</taxon>
        <taxon>Oxalobacteraceae</taxon>
        <taxon>Oxalicibacterium</taxon>
    </lineage>
</organism>
<dbReference type="RefSeq" id="WP_188418932.1">
    <property type="nucleotide sequence ID" value="NZ_BMDP01000001.1"/>
</dbReference>
<sequence>MINAALAHLASQLNQSLKREYSLAEDIVVVSNIVEPNGSVAPNVSNKLVMLVANIEKDTVPQHQSSQAGSGRIAVGAQPLFLNLYVMVAANFNGTSYPEALKLISSAISFFQRQAVFDHQSTPDLDPRIERLILDLENLKIQDLNNVWGLLSGKYLPSVLYKVRMITIDSAMAVDQVPTLRAPRVATHQE</sequence>
<dbReference type="InterPro" id="IPR025351">
    <property type="entry name" value="Pvc16_N"/>
</dbReference>
<dbReference type="Pfam" id="PF14065">
    <property type="entry name" value="Pvc16_N"/>
    <property type="match status" value="1"/>
</dbReference>
<dbReference type="AlphaFoldDB" id="A0A8J3AXI5"/>
<proteinExistence type="predicted"/>
<comment type="caution">
    <text evidence="2">The sequence shown here is derived from an EMBL/GenBank/DDBJ whole genome shotgun (WGS) entry which is preliminary data.</text>
</comment>
<evidence type="ECO:0000313" key="2">
    <source>
        <dbReference type="EMBL" id="GGI52872.1"/>
    </source>
</evidence>
<evidence type="ECO:0000313" key="3">
    <source>
        <dbReference type="Proteomes" id="UP000627205"/>
    </source>
</evidence>
<dbReference type="Proteomes" id="UP000627205">
    <property type="component" value="Unassembled WGS sequence"/>
</dbReference>
<dbReference type="EMBL" id="BMDP01000001">
    <property type="protein sequence ID" value="GGI52872.1"/>
    <property type="molecule type" value="Genomic_DNA"/>
</dbReference>
<reference evidence="2" key="2">
    <citation type="submission" date="2020-09" db="EMBL/GenBank/DDBJ databases">
        <authorList>
            <person name="Sun Q."/>
            <person name="Sedlacek I."/>
        </authorList>
    </citation>
    <scope>NUCLEOTIDE SEQUENCE</scope>
    <source>
        <strain evidence="2">CCM 7664</strain>
    </source>
</reference>
<keyword evidence="3" id="KW-1185">Reference proteome</keyword>
<name>A0A8J3AXI5_9BURK</name>